<accession>A0A7W7EW20</accession>
<dbReference type="CDD" id="cd01285">
    <property type="entry name" value="nucleoside_deaminase"/>
    <property type="match status" value="1"/>
</dbReference>
<comment type="caution">
    <text evidence="2">The sequence shown here is derived from an EMBL/GenBank/DDBJ whole genome shotgun (WGS) entry which is preliminary data.</text>
</comment>
<dbReference type="RefSeq" id="WP_184110712.1">
    <property type="nucleotide sequence ID" value="NZ_JACHNY010000001.1"/>
</dbReference>
<dbReference type="SUPFAM" id="SSF53927">
    <property type="entry name" value="Cytidine deaminase-like"/>
    <property type="match status" value="1"/>
</dbReference>
<protein>
    <submittedName>
        <fullName evidence="2">tRNA(Arg) A34 adenosine deaminase TadA</fullName>
    </submittedName>
</protein>
<organism evidence="2 3">
    <name type="scientific">Sphingomonas abaci</name>
    <dbReference type="NCBI Taxonomy" id="237611"/>
    <lineage>
        <taxon>Bacteria</taxon>
        <taxon>Pseudomonadati</taxon>
        <taxon>Pseudomonadota</taxon>
        <taxon>Alphaproteobacteria</taxon>
        <taxon>Sphingomonadales</taxon>
        <taxon>Sphingomonadaceae</taxon>
        <taxon>Sphingomonas</taxon>
    </lineage>
</organism>
<gene>
    <name evidence="2" type="ORF">GGQ96_000203</name>
</gene>
<name>A0A7W7EW20_9SPHN</name>
<keyword evidence="3" id="KW-1185">Reference proteome</keyword>
<feature type="domain" description="CMP/dCMP-type deaminase" evidence="1">
    <location>
        <begin position="5"/>
        <end position="121"/>
    </location>
</feature>
<evidence type="ECO:0000313" key="3">
    <source>
        <dbReference type="Proteomes" id="UP000574769"/>
    </source>
</evidence>
<dbReference type="AlphaFoldDB" id="A0A7W7EW20"/>
<evidence type="ECO:0000313" key="2">
    <source>
        <dbReference type="EMBL" id="MBB4616097.1"/>
    </source>
</evidence>
<evidence type="ECO:0000259" key="1">
    <source>
        <dbReference type="PROSITE" id="PS51747"/>
    </source>
</evidence>
<dbReference type="PANTHER" id="PTHR11079:SF179">
    <property type="entry name" value="TRNA(ADENINE(34)) DEAMINASE, CHLOROPLASTIC"/>
    <property type="match status" value="1"/>
</dbReference>
<dbReference type="EMBL" id="JACHNY010000001">
    <property type="protein sequence ID" value="MBB4616097.1"/>
    <property type="molecule type" value="Genomic_DNA"/>
</dbReference>
<reference evidence="2 3" key="1">
    <citation type="submission" date="2020-08" db="EMBL/GenBank/DDBJ databases">
        <title>Genomic Encyclopedia of Type Strains, Phase IV (KMG-IV): sequencing the most valuable type-strain genomes for metagenomic binning, comparative biology and taxonomic classification.</title>
        <authorList>
            <person name="Goeker M."/>
        </authorList>
    </citation>
    <scope>NUCLEOTIDE SEQUENCE [LARGE SCALE GENOMIC DNA]</scope>
    <source>
        <strain evidence="2 3">DSM 15867</strain>
    </source>
</reference>
<dbReference type="GO" id="GO:0003824">
    <property type="term" value="F:catalytic activity"/>
    <property type="evidence" value="ECO:0007669"/>
    <property type="project" value="InterPro"/>
</dbReference>
<dbReference type="Proteomes" id="UP000574769">
    <property type="component" value="Unassembled WGS sequence"/>
</dbReference>
<dbReference type="InterPro" id="IPR016193">
    <property type="entry name" value="Cytidine_deaminase-like"/>
</dbReference>
<sequence length="165" mass="17346">MTIKDNDLAYLQRCVELAAEAVVAGDQPFGSILVSAVGEVLFEDRNRTGGGDATRHPEFAIARWAAEHLSPDDRRSATVYTSGEHCAMCAAAHGLAGMGRIVFATSTAQLSEWMDELGRPSSGIAPLRITDVVPNAQVEGPVAALTDEVRALHTRASVGVATAST</sequence>
<dbReference type="Pfam" id="PF00383">
    <property type="entry name" value="dCMP_cyt_deam_1"/>
    <property type="match status" value="1"/>
</dbReference>
<dbReference type="Gene3D" id="3.40.140.10">
    <property type="entry name" value="Cytidine Deaminase, domain 2"/>
    <property type="match status" value="1"/>
</dbReference>
<dbReference type="InterPro" id="IPR002125">
    <property type="entry name" value="CMP_dCMP_dom"/>
</dbReference>
<proteinExistence type="predicted"/>
<dbReference type="PROSITE" id="PS51747">
    <property type="entry name" value="CYT_DCMP_DEAMINASES_2"/>
    <property type="match status" value="1"/>
</dbReference>
<dbReference type="PANTHER" id="PTHR11079">
    <property type="entry name" value="CYTOSINE DEAMINASE FAMILY MEMBER"/>
    <property type="match status" value="1"/>
</dbReference>